<feature type="signal peptide" evidence="4">
    <location>
        <begin position="1"/>
        <end position="19"/>
    </location>
</feature>
<keyword evidence="3 6" id="KW-0413">Isomerase</keyword>
<keyword evidence="2" id="KW-0697">Rotamase</keyword>
<sequence>MLKHLVLTSALCISLTACAQEADKKLDVTPKPEPTPISAEIGMKGEGWRKISPENLVLMDTKYGQIVIELNPEFAPGHVKRFQDMVKARAYNGQEFYRVIDGFVAQGGINTIDKKWPPIEIEVEQPLGDGTNIQLLGNDDLFAPEVGFQNGFAVGLDREIDKKWLLHCPGALAMARDSDPNTGGTDFYIVLDAQRYLDRNLTVFGRVISGMQYVQKLQRGDKDIASGVIQAPQKGDQIISAKLASELEPNEQPNYEVMHTDTPAFMNKINSKRVQSDPFFFNTPPQVVDVCDMDVPTELVDF</sequence>
<dbReference type="InterPro" id="IPR044665">
    <property type="entry name" value="E_coli_cyclophilin_A-like"/>
</dbReference>
<dbReference type="EMBL" id="JBHTBR010000005">
    <property type="protein sequence ID" value="MFC7292368.1"/>
    <property type="molecule type" value="Genomic_DNA"/>
</dbReference>
<evidence type="ECO:0000256" key="3">
    <source>
        <dbReference type="ARBA" id="ARBA00023235"/>
    </source>
</evidence>
<dbReference type="EC" id="5.2.1.8" evidence="1"/>
<dbReference type="RefSeq" id="WP_382167744.1">
    <property type="nucleotide sequence ID" value="NZ_JBHTBR010000005.1"/>
</dbReference>
<name>A0ABW2IN22_9PROT</name>
<evidence type="ECO:0000259" key="5">
    <source>
        <dbReference type="PROSITE" id="PS50072"/>
    </source>
</evidence>
<feature type="domain" description="PPIase cyclophilin-type" evidence="5">
    <location>
        <begin position="55"/>
        <end position="243"/>
    </location>
</feature>
<proteinExistence type="predicted"/>
<feature type="chain" id="PRO_5046164699" description="peptidylprolyl isomerase" evidence="4">
    <location>
        <begin position="20"/>
        <end position="302"/>
    </location>
</feature>
<comment type="caution">
    <text evidence="6">The sequence shown here is derived from an EMBL/GenBank/DDBJ whole genome shotgun (WGS) entry which is preliminary data.</text>
</comment>
<keyword evidence="4" id="KW-0732">Signal</keyword>
<dbReference type="Proteomes" id="UP001596492">
    <property type="component" value="Unassembled WGS sequence"/>
</dbReference>
<dbReference type="InterPro" id="IPR029000">
    <property type="entry name" value="Cyclophilin-like_dom_sf"/>
</dbReference>
<gene>
    <name evidence="6" type="ORF">ACFQS8_12120</name>
</gene>
<keyword evidence="7" id="KW-1185">Reference proteome</keyword>
<evidence type="ECO:0000256" key="2">
    <source>
        <dbReference type="ARBA" id="ARBA00023110"/>
    </source>
</evidence>
<dbReference type="CDD" id="cd00317">
    <property type="entry name" value="cyclophilin"/>
    <property type="match status" value="1"/>
</dbReference>
<organism evidence="6 7">
    <name type="scientific">Hirschia litorea</name>
    <dbReference type="NCBI Taxonomy" id="1199156"/>
    <lineage>
        <taxon>Bacteria</taxon>
        <taxon>Pseudomonadati</taxon>
        <taxon>Pseudomonadota</taxon>
        <taxon>Alphaproteobacteria</taxon>
        <taxon>Hyphomonadales</taxon>
        <taxon>Hyphomonadaceae</taxon>
        <taxon>Hirschia</taxon>
    </lineage>
</organism>
<dbReference type="InterPro" id="IPR002130">
    <property type="entry name" value="Cyclophilin-type_PPIase_dom"/>
</dbReference>
<accession>A0ABW2IN22</accession>
<dbReference type="GO" id="GO:0003755">
    <property type="term" value="F:peptidyl-prolyl cis-trans isomerase activity"/>
    <property type="evidence" value="ECO:0007669"/>
    <property type="project" value="UniProtKB-EC"/>
</dbReference>
<dbReference type="PROSITE" id="PS51257">
    <property type="entry name" value="PROKAR_LIPOPROTEIN"/>
    <property type="match status" value="1"/>
</dbReference>
<evidence type="ECO:0000256" key="1">
    <source>
        <dbReference type="ARBA" id="ARBA00013194"/>
    </source>
</evidence>
<evidence type="ECO:0000313" key="6">
    <source>
        <dbReference type="EMBL" id="MFC7292368.1"/>
    </source>
</evidence>
<dbReference type="Pfam" id="PF00160">
    <property type="entry name" value="Pro_isomerase"/>
    <property type="match status" value="1"/>
</dbReference>
<protein>
    <recommendedName>
        <fullName evidence="1">peptidylprolyl isomerase</fullName>
        <ecNumber evidence="1">5.2.1.8</ecNumber>
    </recommendedName>
</protein>
<dbReference type="PROSITE" id="PS50072">
    <property type="entry name" value="CSA_PPIASE_2"/>
    <property type="match status" value="1"/>
</dbReference>
<dbReference type="Gene3D" id="2.40.100.10">
    <property type="entry name" value="Cyclophilin-like"/>
    <property type="match status" value="1"/>
</dbReference>
<reference evidence="7" key="1">
    <citation type="journal article" date="2019" name="Int. J. Syst. Evol. Microbiol.">
        <title>The Global Catalogue of Microorganisms (GCM) 10K type strain sequencing project: providing services to taxonomists for standard genome sequencing and annotation.</title>
        <authorList>
            <consortium name="The Broad Institute Genomics Platform"/>
            <consortium name="The Broad Institute Genome Sequencing Center for Infectious Disease"/>
            <person name="Wu L."/>
            <person name="Ma J."/>
        </authorList>
    </citation>
    <scope>NUCLEOTIDE SEQUENCE [LARGE SCALE GENOMIC DNA]</scope>
    <source>
        <strain evidence="7">CCUG 51308</strain>
    </source>
</reference>
<evidence type="ECO:0000256" key="4">
    <source>
        <dbReference type="SAM" id="SignalP"/>
    </source>
</evidence>
<dbReference type="PANTHER" id="PTHR43246">
    <property type="entry name" value="PEPTIDYL-PROLYL CIS-TRANS ISOMERASE CYP38, CHLOROPLASTIC"/>
    <property type="match status" value="1"/>
</dbReference>
<dbReference type="SUPFAM" id="SSF50891">
    <property type="entry name" value="Cyclophilin-like"/>
    <property type="match status" value="1"/>
</dbReference>
<evidence type="ECO:0000313" key="7">
    <source>
        <dbReference type="Proteomes" id="UP001596492"/>
    </source>
</evidence>